<organism evidence="2 3">
    <name type="scientific">Neonectria punicea</name>
    <dbReference type="NCBI Taxonomy" id="979145"/>
    <lineage>
        <taxon>Eukaryota</taxon>
        <taxon>Fungi</taxon>
        <taxon>Dikarya</taxon>
        <taxon>Ascomycota</taxon>
        <taxon>Pezizomycotina</taxon>
        <taxon>Sordariomycetes</taxon>
        <taxon>Hypocreomycetidae</taxon>
        <taxon>Hypocreales</taxon>
        <taxon>Nectriaceae</taxon>
        <taxon>Neonectria</taxon>
    </lineage>
</organism>
<evidence type="ECO:0000313" key="3">
    <source>
        <dbReference type="Proteomes" id="UP001498476"/>
    </source>
</evidence>
<comment type="caution">
    <text evidence="2">The sequence shown here is derived from an EMBL/GenBank/DDBJ whole genome shotgun (WGS) entry which is preliminary data.</text>
</comment>
<dbReference type="Proteomes" id="UP001498476">
    <property type="component" value="Unassembled WGS sequence"/>
</dbReference>
<feature type="compositionally biased region" description="Basic and acidic residues" evidence="1">
    <location>
        <begin position="35"/>
        <end position="51"/>
    </location>
</feature>
<sequence length="252" mass="28198">PDAHTQLVDNRLSYLNRPLPSKGSSTPPAQFTEGFMRRSDQGARLRAESSKAKQSTKPPASHRPSKIVKSVRPKPFPCTSCLSELDKRDAAIPAAFANQEKHHREPISPPNWSKAVFPPQTPSASHLLHENECLQWQIRMARHLTFHKQCGPFEIGDFLCNVNRTTGDIIKVAVRVHNPKNMFTDGASDPEKTNHDGKTMCGKPISGPGGSFLGFTNRKALYQINSSDREARLNPESEYKSPFRNGKDPMWF</sequence>
<feature type="region of interest" description="Disordered" evidence="1">
    <location>
        <begin position="227"/>
        <end position="252"/>
    </location>
</feature>
<feature type="region of interest" description="Disordered" evidence="1">
    <location>
        <begin position="1"/>
        <end position="69"/>
    </location>
</feature>
<evidence type="ECO:0000313" key="2">
    <source>
        <dbReference type="EMBL" id="KAK7397987.1"/>
    </source>
</evidence>
<feature type="non-terminal residue" evidence="2">
    <location>
        <position position="1"/>
    </location>
</feature>
<protein>
    <submittedName>
        <fullName evidence="2">Uncharacterized protein</fullName>
    </submittedName>
</protein>
<name>A0ABR1GIC0_9HYPO</name>
<keyword evidence="3" id="KW-1185">Reference proteome</keyword>
<evidence type="ECO:0000256" key="1">
    <source>
        <dbReference type="SAM" id="MobiDB-lite"/>
    </source>
</evidence>
<proteinExistence type="predicted"/>
<gene>
    <name evidence="2" type="ORF">QQX98_012635</name>
</gene>
<reference evidence="2 3" key="1">
    <citation type="journal article" date="2025" name="Microbiol. Resour. Announc.">
        <title>Draft genome sequences for Neonectria magnoliae and Neonectria punicea, canker pathogens of Liriodendron tulipifera and Acer saccharum in West Virginia.</title>
        <authorList>
            <person name="Petronek H.M."/>
            <person name="Kasson M.T."/>
            <person name="Metheny A.M."/>
            <person name="Stauder C.M."/>
            <person name="Lovett B."/>
            <person name="Lynch S.C."/>
            <person name="Garnas J.R."/>
            <person name="Kasson L.R."/>
            <person name="Stajich J.E."/>
        </authorList>
    </citation>
    <scope>NUCLEOTIDE SEQUENCE [LARGE SCALE GENOMIC DNA]</scope>
    <source>
        <strain evidence="2 3">NRRL 64653</strain>
    </source>
</reference>
<accession>A0ABR1GIC0</accession>
<dbReference type="EMBL" id="JAZAVJ010000394">
    <property type="protein sequence ID" value="KAK7397987.1"/>
    <property type="molecule type" value="Genomic_DNA"/>
</dbReference>